<protein>
    <recommendedName>
        <fullName evidence="4">DUF3592 domain-containing protein</fullName>
    </recommendedName>
</protein>
<name>A0A2P7PZV7_9FIRM</name>
<evidence type="ECO:0000313" key="3">
    <source>
        <dbReference type="Proteomes" id="UP000241434"/>
    </source>
</evidence>
<organism evidence="2 3">
    <name type="scientific">Peptostreptococcus russellii</name>
    <dbReference type="NCBI Taxonomy" id="215200"/>
    <lineage>
        <taxon>Bacteria</taxon>
        <taxon>Bacillati</taxon>
        <taxon>Bacillota</taxon>
        <taxon>Clostridia</taxon>
        <taxon>Peptostreptococcales</taxon>
        <taxon>Peptostreptococcaceae</taxon>
        <taxon>Peptostreptococcus</taxon>
    </lineage>
</organism>
<keyword evidence="1" id="KW-0472">Membrane</keyword>
<comment type="caution">
    <text evidence="2">The sequence shown here is derived from an EMBL/GenBank/DDBJ whole genome shotgun (WGS) entry which is preliminary data.</text>
</comment>
<dbReference type="AlphaFoldDB" id="A0A2P7PZV7"/>
<evidence type="ECO:0008006" key="4">
    <source>
        <dbReference type="Google" id="ProtNLM"/>
    </source>
</evidence>
<proteinExistence type="predicted"/>
<dbReference type="EMBL" id="JYGE01000005">
    <property type="protein sequence ID" value="PSJ31202.1"/>
    <property type="molecule type" value="Genomic_DNA"/>
</dbReference>
<feature type="transmembrane region" description="Helical" evidence="1">
    <location>
        <begin position="142"/>
        <end position="163"/>
    </location>
</feature>
<keyword evidence="3" id="KW-1185">Reference proteome</keyword>
<dbReference type="RefSeq" id="WP_106776934.1">
    <property type="nucleotide sequence ID" value="NZ_JYGE01000005.1"/>
</dbReference>
<gene>
    <name evidence="2" type="ORF">UF10_06040</name>
</gene>
<feature type="transmembrane region" description="Helical" evidence="1">
    <location>
        <begin position="256"/>
        <end position="275"/>
    </location>
</feature>
<accession>A0A2P7PZV7</accession>
<keyword evidence="1" id="KW-1133">Transmembrane helix</keyword>
<evidence type="ECO:0000256" key="1">
    <source>
        <dbReference type="SAM" id="Phobius"/>
    </source>
</evidence>
<keyword evidence="1" id="KW-0812">Transmembrane</keyword>
<sequence length="276" mass="32089">MFSEISIRGYFQILLGFILIFVSTSTIRHQKRLENPKTLIDGKVLSSKLVKEMDNQGFYRQFYYKLNIEVRDNNKKKRYTINSMDEYKKGDDISIMTDASNKLKMKVFNKSKTFLLGQWLMLVIGFFIFLTPFAKMKFSETYLTALMAPLSSLVGIALIFVYLKEKKRNLEEIDSEIVAVLKWQKINVNEEGEKKHKAATALYCPVLKYEYDGLEKIRRSRLHSNDYNFYPLGKKMSIYIDKDSGEVLEERPKQSMLLMGLVLLIMGAIGIVAIYI</sequence>
<feature type="transmembrane region" description="Helical" evidence="1">
    <location>
        <begin position="113"/>
        <end position="130"/>
    </location>
</feature>
<reference evidence="2" key="1">
    <citation type="thesis" date="2015" institute="Rutgers" country="The State University of New Jersey, 14 College Farm Rd., New Brunswick, NJ, USA">
        <title>Ammonia toxicity in bacteria and its implications for treatment of and resource recovery from highly nitrogenous organic wastes.</title>
        <authorList>
            <person name="Luther A.K."/>
        </authorList>
    </citation>
    <scope>NUCLEOTIDE SEQUENCE</scope>
    <source>
        <strain evidence="2">RT-10B</strain>
    </source>
</reference>
<dbReference type="OrthoDB" id="8590912at2"/>
<feature type="transmembrane region" description="Helical" evidence="1">
    <location>
        <begin position="6"/>
        <end position="27"/>
    </location>
</feature>
<dbReference type="Proteomes" id="UP000241434">
    <property type="component" value="Unassembled WGS sequence"/>
</dbReference>
<evidence type="ECO:0000313" key="2">
    <source>
        <dbReference type="EMBL" id="PSJ31202.1"/>
    </source>
</evidence>